<name>A0AAV8QE70_ENSVE</name>
<evidence type="ECO:0000256" key="1">
    <source>
        <dbReference type="SAM" id="Phobius"/>
    </source>
</evidence>
<sequence length="82" mass="9508">MWGPTSAFSGSDRGSEVARGYFVRFRDFHRPYIPGKAVPISKSPIALALFSAILITLEVFYFEVRMSYRWRFPDFDFQGLFS</sequence>
<reference evidence="2 3" key="1">
    <citation type="submission" date="2022-12" db="EMBL/GenBank/DDBJ databases">
        <title>Chromosome-scale assembly of the Ensete ventricosum genome.</title>
        <authorList>
            <person name="Dussert Y."/>
            <person name="Stocks J."/>
            <person name="Wendawek A."/>
            <person name="Woldeyes F."/>
            <person name="Nichols R.A."/>
            <person name="Borrell J.S."/>
        </authorList>
    </citation>
    <scope>NUCLEOTIDE SEQUENCE [LARGE SCALE GENOMIC DNA]</scope>
    <source>
        <strain evidence="3">cv. Maze</strain>
        <tissue evidence="2">Seeds</tissue>
    </source>
</reference>
<keyword evidence="1" id="KW-0472">Membrane</keyword>
<dbReference type="EMBL" id="JAQQAF010000008">
    <property type="protein sequence ID" value="KAJ8467958.1"/>
    <property type="molecule type" value="Genomic_DNA"/>
</dbReference>
<evidence type="ECO:0000313" key="3">
    <source>
        <dbReference type="Proteomes" id="UP001222027"/>
    </source>
</evidence>
<evidence type="ECO:0000313" key="2">
    <source>
        <dbReference type="EMBL" id="KAJ8467958.1"/>
    </source>
</evidence>
<organism evidence="2 3">
    <name type="scientific">Ensete ventricosum</name>
    <name type="common">Abyssinian banana</name>
    <name type="synonym">Musa ensete</name>
    <dbReference type="NCBI Taxonomy" id="4639"/>
    <lineage>
        <taxon>Eukaryota</taxon>
        <taxon>Viridiplantae</taxon>
        <taxon>Streptophyta</taxon>
        <taxon>Embryophyta</taxon>
        <taxon>Tracheophyta</taxon>
        <taxon>Spermatophyta</taxon>
        <taxon>Magnoliopsida</taxon>
        <taxon>Liliopsida</taxon>
        <taxon>Zingiberales</taxon>
        <taxon>Musaceae</taxon>
        <taxon>Ensete</taxon>
    </lineage>
</organism>
<dbReference type="Proteomes" id="UP001222027">
    <property type="component" value="Unassembled WGS sequence"/>
</dbReference>
<proteinExistence type="predicted"/>
<gene>
    <name evidence="2" type="ORF">OPV22_030510</name>
</gene>
<keyword evidence="1" id="KW-1133">Transmembrane helix</keyword>
<accession>A0AAV8QE70</accession>
<feature type="transmembrane region" description="Helical" evidence="1">
    <location>
        <begin position="45"/>
        <end position="62"/>
    </location>
</feature>
<protein>
    <submittedName>
        <fullName evidence="2">Uncharacterized protein</fullName>
    </submittedName>
</protein>
<comment type="caution">
    <text evidence="2">The sequence shown here is derived from an EMBL/GenBank/DDBJ whole genome shotgun (WGS) entry which is preliminary data.</text>
</comment>
<dbReference type="AlphaFoldDB" id="A0AAV8QE70"/>
<keyword evidence="3" id="KW-1185">Reference proteome</keyword>
<keyword evidence="1" id="KW-0812">Transmembrane</keyword>